<keyword evidence="3" id="KW-1185">Reference proteome</keyword>
<evidence type="ECO:0000313" key="3">
    <source>
        <dbReference type="Proteomes" id="UP000266841"/>
    </source>
</evidence>
<feature type="compositionally biased region" description="Low complexity" evidence="1">
    <location>
        <begin position="153"/>
        <end position="175"/>
    </location>
</feature>
<name>K0SIM3_THAOC</name>
<organism evidence="2 3">
    <name type="scientific">Thalassiosira oceanica</name>
    <name type="common">Marine diatom</name>
    <dbReference type="NCBI Taxonomy" id="159749"/>
    <lineage>
        <taxon>Eukaryota</taxon>
        <taxon>Sar</taxon>
        <taxon>Stramenopiles</taxon>
        <taxon>Ochrophyta</taxon>
        <taxon>Bacillariophyta</taxon>
        <taxon>Coscinodiscophyceae</taxon>
        <taxon>Thalassiosirophycidae</taxon>
        <taxon>Thalassiosirales</taxon>
        <taxon>Thalassiosiraceae</taxon>
        <taxon>Thalassiosira</taxon>
    </lineage>
</organism>
<dbReference type="Proteomes" id="UP000266841">
    <property type="component" value="Unassembled WGS sequence"/>
</dbReference>
<evidence type="ECO:0000256" key="1">
    <source>
        <dbReference type="SAM" id="MobiDB-lite"/>
    </source>
</evidence>
<feature type="region of interest" description="Disordered" evidence="1">
    <location>
        <begin position="120"/>
        <end position="202"/>
    </location>
</feature>
<accession>K0SIM3</accession>
<feature type="region of interest" description="Disordered" evidence="1">
    <location>
        <begin position="1"/>
        <end position="94"/>
    </location>
</feature>
<feature type="compositionally biased region" description="Polar residues" evidence="1">
    <location>
        <begin position="126"/>
        <end position="136"/>
    </location>
</feature>
<dbReference type="AlphaFoldDB" id="K0SIM3"/>
<feature type="non-terminal residue" evidence="2">
    <location>
        <position position="1"/>
    </location>
</feature>
<evidence type="ECO:0000313" key="2">
    <source>
        <dbReference type="EMBL" id="EJK64794.1"/>
    </source>
</evidence>
<protein>
    <submittedName>
        <fullName evidence="2">Uncharacterized protein</fullName>
    </submittedName>
</protein>
<comment type="caution">
    <text evidence="2">The sequence shown here is derived from an EMBL/GenBank/DDBJ whole genome shotgun (WGS) entry which is preliminary data.</text>
</comment>
<sequence>VLANPSPTKDTRGGATESCPVQVHCRPYPGEDKPGLDPLPSPWEGRESDSGDGWGTSRRSRLSSVSRPPSFARPPGLGVLITVPRPSQEDTEGEYRIQSSFSLNPVCARGGIPPLPVALAPYGAKSTGQTESTRTTFEGVPPPHRRPPLVYGRSLRPSSSTPSPPSLVLRPAAPLRRLDRESSWRNLEPVGMIPPLRDDGEG</sequence>
<dbReference type="EMBL" id="AGNL01016857">
    <property type="protein sequence ID" value="EJK64794.1"/>
    <property type="molecule type" value="Genomic_DNA"/>
</dbReference>
<proteinExistence type="predicted"/>
<reference evidence="2 3" key="1">
    <citation type="journal article" date="2012" name="Genome Biol.">
        <title>Genome and low-iron response of an oceanic diatom adapted to chronic iron limitation.</title>
        <authorList>
            <person name="Lommer M."/>
            <person name="Specht M."/>
            <person name="Roy A.S."/>
            <person name="Kraemer L."/>
            <person name="Andreson R."/>
            <person name="Gutowska M.A."/>
            <person name="Wolf J."/>
            <person name="Bergner S.V."/>
            <person name="Schilhabel M.B."/>
            <person name="Klostermeier U.C."/>
            <person name="Beiko R.G."/>
            <person name="Rosenstiel P."/>
            <person name="Hippler M."/>
            <person name="Laroche J."/>
        </authorList>
    </citation>
    <scope>NUCLEOTIDE SEQUENCE [LARGE SCALE GENOMIC DNA]</scope>
    <source>
        <strain evidence="2 3">CCMP1005</strain>
    </source>
</reference>
<gene>
    <name evidence="2" type="ORF">THAOC_14433</name>
</gene>